<dbReference type="Gene3D" id="3.40.30.10">
    <property type="entry name" value="Glutaredoxin"/>
    <property type="match status" value="1"/>
</dbReference>
<dbReference type="STRING" id="1903952.BIT28_11495"/>
<dbReference type="InterPro" id="IPR004045">
    <property type="entry name" value="Glutathione_S-Trfase_N"/>
</dbReference>
<keyword evidence="3" id="KW-1185">Reference proteome</keyword>
<dbReference type="Proteomes" id="UP000186905">
    <property type="component" value="Unassembled WGS sequence"/>
</dbReference>
<dbReference type="OrthoDB" id="9793736at2"/>
<dbReference type="Pfam" id="PF13417">
    <property type="entry name" value="GST_N_3"/>
    <property type="match status" value="1"/>
</dbReference>
<dbReference type="RefSeq" id="WP_075768145.1">
    <property type="nucleotide sequence ID" value="NZ_MJIL01000099.1"/>
</dbReference>
<dbReference type="SUPFAM" id="SSF52833">
    <property type="entry name" value="Thioredoxin-like"/>
    <property type="match status" value="1"/>
</dbReference>
<evidence type="ECO:0000313" key="2">
    <source>
        <dbReference type="EMBL" id="OLQ70143.1"/>
    </source>
</evidence>
<dbReference type="PROSITE" id="PS51354">
    <property type="entry name" value="GLUTAREDOXIN_2"/>
    <property type="match status" value="1"/>
</dbReference>
<organism evidence="2 3">
    <name type="scientific">Photobacterium proteolyticum</name>
    <dbReference type="NCBI Taxonomy" id="1903952"/>
    <lineage>
        <taxon>Bacteria</taxon>
        <taxon>Pseudomonadati</taxon>
        <taxon>Pseudomonadota</taxon>
        <taxon>Gammaproteobacteria</taxon>
        <taxon>Vibrionales</taxon>
        <taxon>Vibrionaceae</taxon>
        <taxon>Photobacterium</taxon>
    </lineage>
</organism>
<dbReference type="PROSITE" id="PS50404">
    <property type="entry name" value="GST_NTER"/>
    <property type="match status" value="1"/>
</dbReference>
<dbReference type="EMBL" id="MJIL01000099">
    <property type="protein sequence ID" value="OLQ70143.1"/>
    <property type="molecule type" value="Genomic_DNA"/>
</dbReference>
<dbReference type="AlphaFoldDB" id="A0A1Q9G743"/>
<accession>A0A1Q9G743</accession>
<evidence type="ECO:0000313" key="3">
    <source>
        <dbReference type="Proteomes" id="UP000186905"/>
    </source>
</evidence>
<feature type="domain" description="GST N-terminal" evidence="1">
    <location>
        <begin position="39"/>
        <end position="119"/>
    </location>
</feature>
<sequence>MKVIRWILGRVILLLNTVFTPKSIKRSDAEQKEIDDAVAQLHLYQFDACPFCVKVRRHAKRLNLPLATRDAKQAQWEEELVNGGGRRKVPCLRIEGENGNVEWMYESKDIINYLERRFA</sequence>
<reference evidence="2 3" key="1">
    <citation type="submission" date="2016-09" db="EMBL/GenBank/DDBJ databases">
        <title>Photobacterium proteolyticum sp. nov. a protease producing bacterium isolated from ocean sediments of Laizhou Bay.</title>
        <authorList>
            <person name="Li Y."/>
        </authorList>
    </citation>
    <scope>NUCLEOTIDE SEQUENCE [LARGE SCALE GENOMIC DNA]</scope>
    <source>
        <strain evidence="2 3">13-12</strain>
    </source>
</reference>
<name>A0A1Q9G743_9GAMM</name>
<protein>
    <submittedName>
        <fullName evidence="2">Glutaredoxin</fullName>
    </submittedName>
</protein>
<evidence type="ECO:0000259" key="1">
    <source>
        <dbReference type="PROSITE" id="PS50404"/>
    </source>
</evidence>
<gene>
    <name evidence="2" type="ORF">BIT28_11495</name>
</gene>
<proteinExistence type="predicted"/>
<dbReference type="InterPro" id="IPR036249">
    <property type="entry name" value="Thioredoxin-like_sf"/>
</dbReference>
<comment type="caution">
    <text evidence="2">The sequence shown here is derived from an EMBL/GenBank/DDBJ whole genome shotgun (WGS) entry which is preliminary data.</text>
</comment>